<feature type="chain" id="PRO_5009920588" evidence="1">
    <location>
        <begin position="21"/>
        <end position="693"/>
    </location>
</feature>
<name>A0A1M6RE82_9FLAO</name>
<dbReference type="Proteomes" id="UP000198940">
    <property type="component" value="Unassembled WGS sequence"/>
</dbReference>
<sequence>MRLFLLLFTLFLLFSCNELKKENTGGTDEVLDDFSKMPDSIFMAGFKMLETLEETSFSKALALLQKEPNVTEIGVGDSLLSFRVSHGPLMLVPFGEGIPGTKGLSARSLSTGPFLTVQDEKDHVVAAQREDREHKKALILAPYLWDFGQNEDALVPLKKLENQRNYRGGITYKGNTTKNAQNISLDDYASFDAYDMVYLSSHGSKTCIIRKDEIEIISGGDSNMCYTFISTGIQLKMTEAIKLKQQLADKGYKGIYFSKTKAPSMAAIYLGAQFFKDRYKSLEDKLIIFSACQLGQRNDLQQTFESLMQNGQFFFWQNTVNADDASKAFNSLFERMLEYGETAPKAFKNIPDELKDNLPSSFVLLDENGKRDTVDTYTYLRMASQGNAMHLIEPVTFMDEKTHQPLDEGQVFPFEGIFEDGLPESADFTIELLGYDQNEMQQGNMTVTLKIDGGTVLEKQPFLPDSDPYDHIEVQSGKNEKTTWVTFKGIDLRKDLKKNSSVKLEAIFHFDGEHYGYQSLQVSTGNSDMRIEMEHGSDHITMYFDADNYGLKMVVPKENQTMYGDEQGFMYVHSDEEGWMKTEMKGMFAAIGSKIPINLDFLKDLPTKGTFLHKIPAFAATLTIAKLEQEPRAKKISGPVDAKTIFMADGHVKITFDDKKRLESIEDEGYIKYYYEPQTVTFPKAKLFQMPSF</sequence>
<gene>
    <name evidence="2" type="ORF">SAMN04487891_10252</name>
    <name evidence="3" type="ORF">SAMN05216293_0728</name>
</gene>
<dbReference type="AlphaFoldDB" id="A0A1M6RE82"/>
<dbReference type="PROSITE" id="PS51257">
    <property type="entry name" value="PROKAR_LIPOPROTEIN"/>
    <property type="match status" value="1"/>
</dbReference>
<reference evidence="3 4" key="1">
    <citation type="submission" date="2016-11" db="EMBL/GenBank/DDBJ databases">
        <authorList>
            <person name="Varghese N."/>
            <person name="Submissions S."/>
        </authorList>
    </citation>
    <scope>NUCLEOTIDE SEQUENCE [LARGE SCALE GENOMIC DNA]</scope>
    <source>
        <strain evidence="3 4">CGMCC 1.12174</strain>
        <strain evidence="2 5">DSM 26351</strain>
    </source>
</reference>
<dbReference type="EMBL" id="FOKU01000002">
    <property type="protein sequence ID" value="SFB75075.1"/>
    <property type="molecule type" value="Genomic_DNA"/>
</dbReference>
<evidence type="ECO:0000313" key="2">
    <source>
        <dbReference type="EMBL" id="SFB75075.1"/>
    </source>
</evidence>
<evidence type="ECO:0000256" key="1">
    <source>
        <dbReference type="SAM" id="SignalP"/>
    </source>
</evidence>
<keyword evidence="1" id="KW-0732">Signal</keyword>
<feature type="signal peptide" evidence="1">
    <location>
        <begin position="1"/>
        <end position="20"/>
    </location>
</feature>
<evidence type="ECO:0000313" key="3">
    <source>
        <dbReference type="EMBL" id="SHK30762.1"/>
    </source>
</evidence>
<dbReference type="EMBL" id="FRAT01000002">
    <property type="protein sequence ID" value="SHK30762.1"/>
    <property type="molecule type" value="Genomic_DNA"/>
</dbReference>
<organism evidence="3 4">
    <name type="scientific">Flagellimonas taeanensis</name>
    <dbReference type="NCBI Taxonomy" id="1005926"/>
    <lineage>
        <taxon>Bacteria</taxon>
        <taxon>Pseudomonadati</taxon>
        <taxon>Bacteroidota</taxon>
        <taxon>Flavobacteriia</taxon>
        <taxon>Flavobacteriales</taxon>
        <taxon>Flavobacteriaceae</taxon>
        <taxon>Flagellimonas</taxon>
    </lineage>
</organism>
<keyword evidence="5" id="KW-1185">Reference proteome</keyword>
<evidence type="ECO:0000313" key="5">
    <source>
        <dbReference type="Proteomes" id="UP000198940"/>
    </source>
</evidence>
<dbReference type="OrthoDB" id="1412026at2"/>
<dbReference type="Proteomes" id="UP000184031">
    <property type="component" value="Unassembled WGS sequence"/>
</dbReference>
<dbReference type="STRING" id="1055723.SAMN05216293_0728"/>
<comment type="caution">
    <text evidence="3">The sequence shown here is derived from an EMBL/GenBank/DDBJ whole genome shotgun (WGS) entry which is preliminary data.</text>
</comment>
<accession>A0A1M6RE82</accession>
<dbReference type="RefSeq" id="WP_143070663.1">
    <property type="nucleotide sequence ID" value="NZ_FOKU01000002.1"/>
</dbReference>
<proteinExistence type="predicted"/>
<evidence type="ECO:0000313" key="4">
    <source>
        <dbReference type="Proteomes" id="UP000184031"/>
    </source>
</evidence>
<protein>
    <submittedName>
        <fullName evidence="3">Uncharacterized protein</fullName>
    </submittedName>
</protein>